<protein>
    <submittedName>
        <fullName evidence="2">Uncharacterized protein</fullName>
    </submittedName>
</protein>
<sequence length="54" mass="6125">MTEITAMKRRDMTRQFASFWGGTLGFVTGAALAALLFRRLGLWPHSDVRIRSVK</sequence>
<dbReference type="EMBL" id="CP128399">
    <property type="protein sequence ID" value="WJW66501.1"/>
    <property type="molecule type" value="Genomic_DNA"/>
</dbReference>
<reference evidence="2 4" key="1">
    <citation type="submission" date="2020-06" db="EMBL/GenBank/DDBJ databases">
        <title>Anoxygenic phototrophic Chloroflexota member uses a Type I reaction center.</title>
        <authorList>
            <person name="Tsuji J.M."/>
            <person name="Shaw N.A."/>
            <person name="Nagashima S."/>
            <person name="Venkiteswaran J."/>
            <person name="Schiff S.L."/>
            <person name="Hanada S."/>
            <person name="Tank M."/>
            <person name="Neufeld J.D."/>
        </authorList>
    </citation>
    <scope>NUCLEOTIDE SEQUENCE [LARGE SCALE GENOMIC DNA]</scope>
    <source>
        <strain evidence="2">L227-S17</strain>
    </source>
</reference>
<gene>
    <name evidence="2" type="ORF">HXX08_01920</name>
    <name evidence="3" type="ORF">OZ401_002304</name>
</gene>
<dbReference type="Proteomes" id="UP000521676">
    <property type="component" value="Unassembled WGS sequence"/>
</dbReference>
<name>A0A8T7LWM8_9CHLR</name>
<evidence type="ECO:0000313" key="5">
    <source>
        <dbReference type="Proteomes" id="UP001431572"/>
    </source>
</evidence>
<reference evidence="3" key="2">
    <citation type="journal article" date="2024" name="Nature">
        <title>Anoxygenic phototroph of the Chloroflexota uses a type I reaction centre.</title>
        <authorList>
            <person name="Tsuji J.M."/>
            <person name="Shaw N.A."/>
            <person name="Nagashima S."/>
            <person name="Venkiteswaran J.J."/>
            <person name="Schiff S.L."/>
            <person name="Watanabe T."/>
            <person name="Fukui M."/>
            <person name="Hanada S."/>
            <person name="Tank M."/>
            <person name="Neufeld J.D."/>
        </authorList>
    </citation>
    <scope>NUCLEOTIDE SEQUENCE</scope>
    <source>
        <strain evidence="3">L227-S17</strain>
    </source>
</reference>
<feature type="transmembrane region" description="Helical" evidence="1">
    <location>
        <begin position="16"/>
        <end position="37"/>
    </location>
</feature>
<dbReference type="AlphaFoldDB" id="A0A8T7LWM8"/>
<keyword evidence="1" id="KW-0472">Membrane</keyword>
<evidence type="ECO:0000313" key="3">
    <source>
        <dbReference type="EMBL" id="WJW66501.1"/>
    </source>
</evidence>
<evidence type="ECO:0000313" key="4">
    <source>
        <dbReference type="Proteomes" id="UP000521676"/>
    </source>
</evidence>
<dbReference type="Proteomes" id="UP001431572">
    <property type="component" value="Chromosome 1"/>
</dbReference>
<evidence type="ECO:0000313" key="2">
    <source>
        <dbReference type="EMBL" id="NWJ44612.1"/>
    </source>
</evidence>
<keyword evidence="1" id="KW-0812">Transmembrane</keyword>
<dbReference type="RefSeq" id="WP_341468389.1">
    <property type="nucleotide sequence ID" value="NZ_CP128399.1"/>
</dbReference>
<organism evidence="2 4">
    <name type="scientific">Candidatus Chlorohelix allophototropha</name>
    <dbReference type="NCBI Taxonomy" id="3003348"/>
    <lineage>
        <taxon>Bacteria</taxon>
        <taxon>Bacillati</taxon>
        <taxon>Chloroflexota</taxon>
        <taxon>Chloroflexia</taxon>
        <taxon>Candidatus Chloroheliales</taxon>
        <taxon>Candidatus Chloroheliaceae</taxon>
        <taxon>Candidatus Chlorohelix</taxon>
    </lineage>
</organism>
<keyword evidence="1" id="KW-1133">Transmembrane helix</keyword>
<evidence type="ECO:0000256" key="1">
    <source>
        <dbReference type="SAM" id="Phobius"/>
    </source>
</evidence>
<keyword evidence="5" id="KW-1185">Reference proteome</keyword>
<proteinExistence type="predicted"/>
<accession>A0A8T7LWM8</accession>
<dbReference type="EMBL" id="JACATZ010000001">
    <property type="protein sequence ID" value="NWJ44612.1"/>
    <property type="molecule type" value="Genomic_DNA"/>
</dbReference>